<evidence type="ECO:0000313" key="6">
    <source>
        <dbReference type="Proteomes" id="UP001374579"/>
    </source>
</evidence>
<name>A0AAN9GJX6_9CAEN</name>
<dbReference type="Pfam" id="PF01549">
    <property type="entry name" value="ShK"/>
    <property type="match status" value="5"/>
</dbReference>
<evidence type="ECO:0000313" key="5">
    <source>
        <dbReference type="EMBL" id="KAK7110764.1"/>
    </source>
</evidence>
<dbReference type="InterPro" id="IPR003582">
    <property type="entry name" value="ShKT_dom"/>
</dbReference>
<evidence type="ECO:0000256" key="2">
    <source>
        <dbReference type="SAM" id="MobiDB-lite"/>
    </source>
</evidence>
<dbReference type="PANTHER" id="PTHR21724">
    <property type="entry name" value="SHKT DOMAIN-CONTAINING PROTEIN"/>
    <property type="match status" value="1"/>
</dbReference>
<feature type="region of interest" description="Disordered" evidence="2">
    <location>
        <begin position="281"/>
        <end position="307"/>
    </location>
</feature>
<evidence type="ECO:0000256" key="1">
    <source>
        <dbReference type="PROSITE-ProRule" id="PRU01005"/>
    </source>
</evidence>
<feature type="disulfide bond" evidence="1">
    <location>
        <begin position="176"/>
        <end position="194"/>
    </location>
</feature>
<comment type="caution">
    <text evidence="1">Lacks conserved residue(s) required for the propagation of feature annotation.</text>
</comment>
<dbReference type="AlphaFoldDB" id="A0AAN9GJX6"/>
<evidence type="ECO:0000259" key="4">
    <source>
        <dbReference type="PROSITE" id="PS51670"/>
    </source>
</evidence>
<feature type="domain" description="ShKT" evidence="4">
    <location>
        <begin position="240"/>
        <end position="272"/>
    </location>
</feature>
<organism evidence="5 6">
    <name type="scientific">Littorina saxatilis</name>
    <dbReference type="NCBI Taxonomy" id="31220"/>
    <lineage>
        <taxon>Eukaryota</taxon>
        <taxon>Metazoa</taxon>
        <taxon>Spiralia</taxon>
        <taxon>Lophotrochozoa</taxon>
        <taxon>Mollusca</taxon>
        <taxon>Gastropoda</taxon>
        <taxon>Caenogastropoda</taxon>
        <taxon>Littorinimorpha</taxon>
        <taxon>Littorinoidea</taxon>
        <taxon>Littorinidae</taxon>
        <taxon>Littorina</taxon>
    </lineage>
</organism>
<keyword evidence="1" id="KW-1015">Disulfide bond</keyword>
<feature type="region of interest" description="Disordered" evidence="2">
    <location>
        <begin position="122"/>
        <end position="165"/>
    </location>
</feature>
<evidence type="ECO:0000256" key="3">
    <source>
        <dbReference type="SAM" id="SignalP"/>
    </source>
</evidence>
<reference evidence="5 6" key="1">
    <citation type="submission" date="2024-02" db="EMBL/GenBank/DDBJ databases">
        <title>Chromosome-scale genome assembly of the rough periwinkle Littorina saxatilis.</title>
        <authorList>
            <person name="De Jode A."/>
            <person name="Faria R."/>
            <person name="Formenti G."/>
            <person name="Sims Y."/>
            <person name="Smith T.P."/>
            <person name="Tracey A."/>
            <person name="Wood J.M.D."/>
            <person name="Zagrodzka Z.B."/>
            <person name="Johannesson K."/>
            <person name="Butlin R.K."/>
            <person name="Leder E.H."/>
        </authorList>
    </citation>
    <scope>NUCLEOTIDE SEQUENCE [LARGE SCALE GENOMIC DNA]</scope>
    <source>
        <strain evidence="5">Snail1</strain>
        <tissue evidence="5">Muscle</tissue>
    </source>
</reference>
<feature type="disulfide bond" evidence="1">
    <location>
        <begin position="247"/>
        <end position="265"/>
    </location>
</feature>
<proteinExistence type="predicted"/>
<feature type="signal peptide" evidence="3">
    <location>
        <begin position="1"/>
        <end position="24"/>
    </location>
</feature>
<dbReference type="PANTHER" id="PTHR21724:SF109">
    <property type="entry name" value="SHKT DOMAIN-CONTAINING PROTEIN"/>
    <property type="match status" value="1"/>
</dbReference>
<dbReference type="PROSITE" id="PS51670">
    <property type="entry name" value="SHKT"/>
    <property type="match status" value="2"/>
</dbReference>
<dbReference type="EMBL" id="JBAMIC010000003">
    <property type="protein sequence ID" value="KAK7110764.1"/>
    <property type="molecule type" value="Genomic_DNA"/>
</dbReference>
<sequence>MINFSVFVQFALVAVLLSAERSQGQTASTSKPCVNTEDTQCYRHRREEICEGAYKGWASVRCARYCGFCTDSQPDERCVDTIPNCNEYMACDDPGYFAWVGDHCRKFCNRCDVQVTATTPPAVQQTTPPKIFTTTSKPTSSAPASTQASRQTTSQGQGATATSAGGATCTDQLAFCDTYSKDACQNVEWAKNFCPRYCDLCASVTSTPSLTSRAVTTARPTPVTTSRAPVSTTKQGVATCTDQLAFCDTYSKDACQNVEWAKNFCPRYCDLCASVTSAPSMTSHDVTTARPTPVTTSSASSSTTKQAPATCRDQLPYCNTYSRDACANMDWAKNFCPNFCNVCDPVTPGSVVTSGPVVTSGSGMTSHGETTARPAIASSTLSVLTTRQGSSACVDQLSFCVRYSKDACNDTQWGRTYCASYCNLCVN</sequence>
<dbReference type="SMART" id="SM00254">
    <property type="entry name" value="ShKT"/>
    <property type="match status" value="6"/>
</dbReference>
<feature type="chain" id="PRO_5042973718" description="ShKT domain-containing protein" evidence="3">
    <location>
        <begin position="25"/>
        <end position="427"/>
    </location>
</feature>
<dbReference type="Proteomes" id="UP001374579">
    <property type="component" value="Unassembled WGS sequence"/>
</dbReference>
<feature type="compositionally biased region" description="Low complexity" evidence="2">
    <location>
        <begin position="288"/>
        <end position="307"/>
    </location>
</feature>
<accession>A0AAN9GJX6</accession>
<gene>
    <name evidence="5" type="ORF">V1264_014586</name>
</gene>
<feature type="domain" description="ShKT" evidence="4">
    <location>
        <begin position="169"/>
        <end position="201"/>
    </location>
</feature>
<keyword evidence="3" id="KW-0732">Signal</keyword>
<protein>
    <recommendedName>
        <fullName evidence="4">ShKT domain-containing protein</fullName>
    </recommendedName>
</protein>
<keyword evidence="6" id="KW-1185">Reference proteome</keyword>
<comment type="caution">
    <text evidence="5">The sequence shown here is derived from an EMBL/GenBank/DDBJ whole genome shotgun (WGS) entry which is preliminary data.</text>
</comment>